<sequence length="320" mass="35483">MNAAVTPLPDVTRRRRGRSHSERLVVTIAGEVDAGKRALADLLDDDFPGAQTVSFAEAVHNRAGGDAPADILRVTGQSWVESDPDGLIDTVLRQVRDDAQLLIINSVHHYEIQERLRQRFSDRNNLLVLLKKSVHDGMAKIRDLSEVNMNLDADVNRQLLSHADLILDASRSVAENALHIQQLARSAGRRDQVGPLFVDGYTLAEKRDILNEVTAEFELLLPSDIARLTGRDQEWVKQILGDGRLLSLAFAGMPLVPRFALDASGIRPAVAEGWSALRPVMSSWEFVGWLLSENGELDARRPVDVDGNEFRRAVQAELIQ</sequence>
<dbReference type="InterPro" id="IPR027417">
    <property type="entry name" value="P-loop_NTPase"/>
</dbReference>
<organism evidence="1 2">
    <name type="scientific">Nocardioides flavescens</name>
    <dbReference type="NCBI Taxonomy" id="2691959"/>
    <lineage>
        <taxon>Bacteria</taxon>
        <taxon>Bacillati</taxon>
        <taxon>Actinomycetota</taxon>
        <taxon>Actinomycetes</taxon>
        <taxon>Propionibacteriales</taxon>
        <taxon>Nocardioidaceae</taxon>
        <taxon>Nocardioides</taxon>
    </lineage>
</organism>
<protein>
    <submittedName>
        <fullName evidence="1">Uncharacterized protein</fullName>
    </submittedName>
</protein>
<evidence type="ECO:0000313" key="1">
    <source>
        <dbReference type="EMBL" id="MXG88417.1"/>
    </source>
</evidence>
<dbReference type="Gene3D" id="3.40.50.300">
    <property type="entry name" value="P-loop containing nucleotide triphosphate hydrolases"/>
    <property type="match status" value="1"/>
</dbReference>
<dbReference type="Proteomes" id="UP000473325">
    <property type="component" value="Unassembled WGS sequence"/>
</dbReference>
<proteinExistence type="predicted"/>
<evidence type="ECO:0000313" key="2">
    <source>
        <dbReference type="Proteomes" id="UP000473325"/>
    </source>
</evidence>
<keyword evidence="2" id="KW-1185">Reference proteome</keyword>
<dbReference type="RefSeq" id="WP_160874771.1">
    <property type="nucleotide sequence ID" value="NZ_WUEK01000001.1"/>
</dbReference>
<dbReference type="AlphaFoldDB" id="A0A6L7EM66"/>
<dbReference type="EMBL" id="WUEK01000001">
    <property type="protein sequence ID" value="MXG88417.1"/>
    <property type="molecule type" value="Genomic_DNA"/>
</dbReference>
<gene>
    <name evidence="1" type="ORF">GRQ65_02500</name>
</gene>
<name>A0A6L7EM66_9ACTN</name>
<comment type="caution">
    <text evidence="1">The sequence shown here is derived from an EMBL/GenBank/DDBJ whole genome shotgun (WGS) entry which is preliminary data.</text>
</comment>
<accession>A0A6L7EM66</accession>
<reference evidence="1 2" key="1">
    <citation type="submission" date="2019-12" db="EMBL/GenBank/DDBJ databases">
        <authorList>
            <person name="Kun Z."/>
        </authorList>
    </citation>
    <scope>NUCLEOTIDE SEQUENCE [LARGE SCALE GENOMIC DNA]</scope>
    <source>
        <strain evidence="1 2">YIM 123512</strain>
    </source>
</reference>